<keyword evidence="3" id="KW-0547">Nucleotide-binding</keyword>
<evidence type="ECO:0000259" key="8">
    <source>
        <dbReference type="Pfam" id="PF01434"/>
    </source>
</evidence>
<dbReference type="GeneTree" id="ENSGT00940000159566"/>
<protein>
    <recommendedName>
        <fullName evidence="8">Peptidase M41 domain-containing protein</fullName>
    </recommendedName>
</protein>
<dbReference type="STRING" id="244447.ENSCSEP00000023287"/>
<keyword evidence="4" id="KW-0862">Zinc</keyword>
<dbReference type="AlphaFoldDB" id="A0A3P8W9X5"/>
<feature type="compositionally biased region" description="Basic and acidic residues" evidence="7">
    <location>
        <begin position="156"/>
        <end position="170"/>
    </location>
</feature>
<dbReference type="InterPro" id="IPR000642">
    <property type="entry name" value="Peptidase_M41"/>
</dbReference>
<feature type="domain" description="Peptidase M41" evidence="8">
    <location>
        <begin position="1"/>
        <end position="120"/>
    </location>
</feature>
<dbReference type="GO" id="GO:0005524">
    <property type="term" value="F:ATP binding"/>
    <property type="evidence" value="ECO:0007669"/>
    <property type="project" value="UniProtKB-KW"/>
</dbReference>
<evidence type="ECO:0000256" key="5">
    <source>
        <dbReference type="ARBA" id="ARBA00022840"/>
    </source>
</evidence>
<accession>A0A3P8W9X5</accession>
<evidence type="ECO:0000256" key="1">
    <source>
        <dbReference type="ARBA" id="ARBA00001947"/>
    </source>
</evidence>
<name>A0A3P8W9X5_CYNSE</name>
<evidence type="ECO:0000256" key="7">
    <source>
        <dbReference type="SAM" id="MobiDB-lite"/>
    </source>
</evidence>
<keyword evidence="10" id="KW-1185">Reference proteome</keyword>
<dbReference type="OMA" id="SFPRINY"/>
<dbReference type="PANTHER" id="PTHR43655">
    <property type="entry name" value="ATP-DEPENDENT PROTEASE"/>
    <property type="match status" value="1"/>
</dbReference>
<organism evidence="9 10">
    <name type="scientific">Cynoglossus semilaevis</name>
    <name type="common">Tongue sole</name>
    <dbReference type="NCBI Taxonomy" id="244447"/>
    <lineage>
        <taxon>Eukaryota</taxon>
        <taxon>Metazoa</taxon>
        <taxon>Chordata</taxon>
        <taxon>Craniata</taxon>
        <taxon>Vertebrata</taxon>
        <taxon>Euteleostomi</taxon>
        <taxon>Actinopterygii</taxon>
        <taxon>Neopterygii</taxon>
        <taxon>Teleostei</taxon>
        <taxon>Neoteleostei</taxon>
        <taxon>Acanthomorphata</taxon>
        <taxon>Carangaria</taxon>
        <taxon>Pleuronectiformes</taxon>
        <taxon>Pleuronectoidei</taxon>
        <taxon>Cynoglossidae</taxon>
        <taxon>Cynoglossinae</taxon>
        <taxon>Cynoglossus</taxon>
    </lineage>
</organism>
<dbReference type="GO" id="GO:0004176">
    <property type="term" value="F:ATP-dependent peptidase activity"/>
    <property type="evidence" value="ECO:0007669"/>
    <property type="project" value="InterPro"/>
</dbReference>
<keyword evidence="6" id="KW-0378">Hydrolase</keyword>
<feature type="region of interest" description="Disordered" evidence="7">
    <location>
        <begin position="138"/>
        <end position="180"/>
    </location>
</feature>
<dbReference type="PANTHER" id="PTHR43655:SF9">
    <property type="entry name" value="AFG3-LIKE PROTEIN 2"/>
    <property type="match status" value="1"/>
</dbReference>
<dbReference type="SUPFAM" id="SSF140990">
    <property type="entry name" value="FtsH protease domain-like"/>
    <property type="match status" value="1"/>
</dbReference>
<dbReference type="InterPro" id="IPR050928">
    <property type="entry name" value="ATP-dep_Zn_Metalloprotease"/>
</dbReference>
<evidence type="ECO:0000256" key="3">
    <source>
        <dbReference type="ARBA" id="ARBA00022741"/>
    </source>
</evidence>
<evidence type="ECO:0000256" key="2">
    <source>
        <dbReference type="ARBA" id="ARBA00022723"/>
    </source>
</evidence>
<evidence type="ECO:0000313" key="9">
    <source>
        <dbReference type="Ensembl" id="ENSCSEP00000023287.1"/>
    </source>
</evidence>
<comment type="cofactor">
    <cofactor evidence="1">
        <name>Zn(2+)</name>
        <dbReference type="ChEBI" id="CHEBI:29105"/>
    </cofactor>
</comment>
<proteinExistence type="predicted"/>
<evidence type="ECO:0000256" key="6">
    <source>
        <dbReference type="ARBA" id="ARBA00023049"/>
    </source>
</evidence>
<reference evidence="9" key="1">
    <citation type="submission" date="2025-08" db="UniProtKB">
        <authorList>
            <consortium name="Ensembl"/>
        </authorList>
    </citation>
    <scope>IDENTIFICATION</scope>
</reference>
<dbReference type="Proteomes" id="UP000265120">
    <property type="component" value="Unassembled WGS sequence"/>
</dbReference>
<dbReference type="Gene3D" id="1.20.58.760">
    <property type="entry name" value="Peptidase M41"/>
    <property type="match status" value="1"/>
</dbReference>
<keyword evidence="2" id="KW-0479">Metal-binding</keyword>
<sequence length="180" mass="20569">MCMTLGGRVSEEIFFGRITTGAQDDLRKVTQSAYAQIVQFGMNEKVGQVSFDLPRQGEVVLEKPYSEATARLIDTEVRTLISQAYQRTHQLLSNKRPEVEKVALRLLEKEVLDKNDMVELLGKRPFAEKSTYEEFVEGTGSLEEDTTLPEGLKNWNQERRNKDENQDHLEGQQISGEMPF</sequence>
<evidence type="ECO:0000313" key="10">
    <source>
        <dbReference type="Proteomes" id="UP000265120"/>
    </source>
</evidence>
<dbReference type="InParanoid" id="A0A3P8W9X5"/>
<keyword evidence="5" id="KW-0067">ATP-binding</keyword>
<dbReference type="GO" id="GO:0005745">
    <property type="term" value="C:m-AAA complex"/>
    <property type="evidence" value="ECO:0007669"/>
    <property type="project" value="TreeGrafter"/>
</dbReference>
<dbReference type="GO" id="GO:0046872">
    <property type="term" value="F:metal ion binding"/>
    <property type="evidence" value="ECO:0007669"/>
    <property type="project" value="UniProtKB-KW"/>
</dbReference>
<dbReference type="Ensembl" id="ENSCSET00000023594.1">
    <property type="protein sequence ID" value="ENSCSEP00000023287.1"/>
    <property type="gene ID" value="ENSCSEG00000014858.1"/>
</dbReference>
<keyword evidence="6" id="KW-0645">Protease</keyword>
<keyword evidence="6" id="KW-0482">Metalloprotease</keyword>
<dbReference type="GO" id="GO:0034982">
    <property type="term" value="P:mitochondrial protein processing"/>
    <property type="evidence" value="ECO:0007669"/>
    <property type="project" value="TreeGrafter"/>
</dbReference>
<dbReference type="GO" id="GO:0004222">
    <property type="term" value="F:metalloendopeptidase activity"/>
    <property type="evidence" value="ECO:0007669"/>
    <property type="project" value="InterPro"/>
</dbReference>
<dbReference type="Pfam" id="PF01434">
    <property type="entry name" value="Peptidase_M41"/>
    <property type="match status" value="1"/>
</dbReference>
<evidence type="ECO:0000256" key="4">
    <source>
        <dbReference type="ARBA" id="ARBA00022833"/>
    </source>
</evidence>
<dbReference type="InterPro" id="IPR037219">
    <property type="entry name" value="Peptidase_M41-like"/>
</dbReference>
<reference evidence="9" key="2">
    <citation type="submission" date="2025-09" db="UniProtKB">
        <authorList>
            <consortium name="Ensembl"/>
        </authorList>
    </citation>
    <scope>IDENTIFICATION</scope>
</reference>